<organism evidence="1 2">
    <name type="scientific">Candidatus Gottesmanbacteria bacterium CG11_big_fil_rev_8_21_14_0_20_37_11</name>
    <dbReference type="NCBI Taxonomy" id="1974575"/>
    <lineage>
        <taxon>Bacteria</taxon>
        <taxon>Candidatus Gottesmaniibacteriota</taxon>
    </lineage>
</organism>
<reference evidence="1 2" key="1">
    <citation type="submission" date="2017-09" db="EMBL/GenBank/DDBJ databases">
        <title>Depth-based differentiation of microbial function through sediment-hosted aquifers and enrichment of novel symbionts in the deep terrestrial subsurface.</title>
        <authorList>
            <person name="Probst A.J."/>
            <person name="Ladd B."/>
            <person name="Jarett J.K."/>
            <person name="Geller-Mcgrath D.E."/>
            <person name="Sieber C.M."/>
            <person name="Emerson J.B."/>
            <person name="Anantharaman K."/>
            <person name="Thomas B.C."/>
            <person name="Malmstrom R."/>
            <person name="Stieglmeier M."/>
            <person name="Klingl A."/>
            <person name="Woyke T."/>
            <person name="Ryan C.M."/>
            <person name="Banfield J.F."/>
        </authorList>
    </citation>
    <scope>NUCLEOTIDE SEQUENCE [LARGE SCALE GENOMIC DNA]</scope>
    <source>
        <strain evidence="1">CG11_big_fil_rev_8_21_14_0_20_37_11</strain>
    </source>
</reference>
<dbReference type="Proteomes" id="UP000230707">
    <property type="component" value="Unassembled WGS sequence"/>
</dbReference>
<sequence>MKALDYNTQLEADFVKQLRISLLKKEGYLDRSVSGIVRWGEGDETSSLRLESHMDEYHPYFRLLYAQTDDEDNKQAFDYKISLHRTPCNYGGYRYWFMCPLSRSGMACGRLSTVLYKAGDYFGCRHCYNLTYQSRKHNTNSSLAFWFRSRKAMNKIEKLELEIKRREYAGKATSKRRQLDGAYNEVVGDLREFSKSRILSVCK</sequence>
<evidence type="ECO:0000313" key="1">
    <source>
        <dbReference type="EMBL" id="PIR08700.1"/>
    </source>
</evidence>
<gene>
    <name evidence="1" type="ORF">COV53_01720</name>
</gene>
<name>A0A2H0NIJ7_9BACT</name>
<accession>A0A2H0NIJ7</accession>
<dbReference type="AlphaFoldDB" id="A0A2H0NIJ7"/>
<proteinExistence type="predicted"/>
<protein>
    <submittedName>
        <fullName evidence="1">Uncharacterized protein</fullName>
    </submittedName>
</protein>
<evidence type="ECO:0000313" key="2">
    <source>
        <dbReference type="Proteomes" id="UP000230707"/>
    </source>
</evidence>
<comment type="caution">
    <text evidence="1">The sequence shown here is derived from an EMBL/GenBank/DDBJ whole genome shotgun (WGS) entry which is preliminary data.</text>
</comment>
<dbReference type="EMBL" id="PCWS01000036">
    <property type="protein sequence ID" value="PIR08700.1"/>
    <property type="molecule type" value="Genomic_DNA"/>
</dbReference>